<sequence length="89" mass="10365">SAETLISEIDSTFSALQYLGCDFKKSLNISSSSDIDRELKYMASSVETIRDSLDRAKRSYEENETIRDRIEKILNKVKTFTNRKRQELH</sequence>
<accession>A0A820KBH5</accession>
<name>A0A820KBH5_9BILA</name>
<comment type="caution">
    <text evidence="1">The sequence shown here is derived from an EMBL/GenBank/DDBJ whole genome shotgun (WGS) entry which is preliminary data.</text>
</comment>
<proteinExistence type="predicted"/>
<evidence type="ECO:0000313" key="1">
    <source>
        <dbReference type="EMBL" id="CAF4340084.1"/>
    </source>
</evidence>
<evidence type="ECO:0000313" key="2">
    <source>
        <dbReference type="Proteomes" id="UP000663836"/>
    </source>
</evidence>
<organism evidence="1 2">
    <name type="scientific">Rotaria sordida</name>
    <dbReference type="NCBI Taxonomy" id="392033"/>
    <lineage>
        <taxon>Eukaryota</taxon>
        <taxon>Metazoa</taxon>
        <taxon>Spiralia</taxon>
        <taxon>Gnathifera</taxon>
        <taxon>Rotifera</taxon>
        <taxon>Eurotatoria</taxon>
        <taxon>Bdelloidea</taxon>
        <taxon>Philodinida</taxon>
        <taxon>Philodinidae</taxon>
        <taxon>Rotaria</taxon>
    </lineage>
</organism>
<reference evidence="1" key="1">
    <citation type="submission" date="2021-02" db="EMBL/GenBank/DDBJ databases">
        <authorList>
            <person name="Nowell W R."/>
        </authorList>
    </citation>
    <scope>NUCLEOTIDE SEQUENCE</scope>
</reference>
<gene>
    <name evidence="1" type="ORF">JBS370_LOCUS41595</name>
</gene>
<protein>
    <submittedName>
        <fullName evidence="1">Uncharacterized protein</fullName>
    </submittedName>
</protein>
<feature type="non-terminal residue" evidence="1">
    <location>
        <position position="1"/>
    </location>
</feature>
<dbReference type="AlphaFoldDB" id="A0A820KBH5"/>
<dbReference type="EMBL" id="CAJOBD010047266">
    <property type="protein sequence ID" value="CAF4340084.1"/>
    <property type="molecule type" value="Genomic_DNA"/>
</dbReference>
<dbReference type="Proteomes" id="UP000663836">
    <property type="component" value="Unassembled WGS sequence"/>
</dbReference>